<dbReference type="EMBL" id="MT144651">
    <property type="protein sequence ID" value="QJH96437.1"/>
    <property type="molecule type" value="Genomic_DNA"/>
</dbReference>
<dbReference type="EMBL" id="MT141514">
    <property type="protein sequence ID" value="QJA64156.1"/>
    <property type="molecule type" value="Genomic_DNA"/>
</dbReference>
<accession>A0A6M3J2M4</accession>
<evidence type="ECO:0000313" key="2">
    <source>
        <dbReference type="EMBL" id="QJA82462.1"/>
    </source>
</evidence>
<dbReference type="AlphaFoldDB" id="A0A6M3J2M4"/>
<sequence length="128" mass="14168">MGNAKQLGGIIFAEARKLASQIKPQPADVEEGEARRLAFRDFHEPFAEAVRAAFKGYVEYAASVLEVYGIPFNQVQTARIKAAVLGEAMSWDVTYKWDFPGLDEADEAHMLQGWAEGAYNGCLKEIGR</sequence>
<evidence type="ECO:0000313" key="1">
    <source>
        <dbReference type="EMBL" id="QJA64156.1"/>
    </source>
</evidence>
<proteinExistence type="predicted"/>
<organism evidence="1">
    <name type="scientific">viral metagenome</name>
    <dbReference type="NCBI Taxonomy" id="1070528"/>
    <lineage>
        <taxon>unclassified sequences</taxon>
        <taxon>metagenomes</taxon>
        <taxon>organismal metagenomes</taxon>
    </lineage>
</organism>
<dbReference type="EMBL" id="MT142488">
    <property type="protein sequence ID" value="QJA82462.1"/>
    <property type="molecule type" value="Genomic_DNA"/>
</dbReference>
<evidence type="ECO:0000313" key="3">
    <source>
        <dbReference type="EMBL" id="QJH96437.1"/>
    </source>
</evidence>
<name>A0A6M3J2M4_9ZZZZ</name>
<reference evidence="1" key="1">
    <citation type="submission" date="2020-03" db="EMBL/GenBank/DDBJ databases">
        <title>The deep terrestrial virosphere.</title>
        <authorList>
            <person name="Holmfeldt K."/>
            <person name="Nilsson E."/>
            <person name="Simone D."/>
            <person name="Lopez-Fernandez M."/>
            <person name="Wu X."/>
            <person name="de Brujin I."/>
            <person name="Lundin D."/>
            <person name="Andersson A."/>
            <person name="Bertilsson S."/>
            <person name="Dopson M."/>
        </authorList>
    </citation>
    <scope>NUCLEOTIDE SEQUENCE</scope>
    <source>
        <strain evidence="2">MM415A00402</strain>
        <strain evidence="1">MM415B00534</strain>
        <strain evidence="3">TM448B00727</strain>
    </source>
</reference>
<protein>
    <submittedName>
        <fullName evidence="1">Uncharacterized protein</fullName>
    </submittedName>
</protein>
<gene>
    <name evidence="2" type="ORF">MM415A00402_0015</name>
    <name evidence="1" type="ORF">MM415B00534_0015</name>
    <name evidence="3" type="ORF">TM448B00727_0015</name>
</gene>